<evidence type="ECO:0000313" key="4">
    <source>
        <dbReference type="Proteomes" id="UP000593571"/>
    </source>
</evidence>
<organism evidence="3 4">
    <name type="scientific">Rousettus aegyptiacus</name>
    <name type="common">Egyptian fruit bat</name>
    <name type="synonym">Pteropus aegyptiacus</name>
    <dbReference type="NCBI Taxonomy" id="9407"/>
    <lineage>
        <taxon>Eukaryota</taxon>
        <taxon>Metazoa</taxon>
        <taxon>Chordata</taxon>
        <taxon>Craniata</taxon>
        <taxon>Vertebrata</taxon>
        <taxon>Euteleostomi</taxon>
        <taxon>Mammalia</taxon>
        <taxon>Eutheria</taxon>
        <taxon>Laurasiatheria</taxon>
        <taxon>Chiroptera</taxon>
        <taxon>Yinpterochiroptera</taxon>
        <taxon>Pteropodoidea</taxon>
        <taxon>Pteropodidae</taxon>
        <taxon>Rousettinae</taxon>
        <taxon>Rousettus</taxon>
    </lineage>
</organism>
<protein>
    <submittedName>
        <fullName evidence="3">Solute carrier family 35 member F5</fullName>
    </submittedName>
</protein>
<keyword evidence="2" id="KW-0812">Transmembrane</keyword>
<proteinExistence type="predicted"/>
<feature type="region of interest" description="Disordered" evidence="1">
    <location>
        <begin position="1"/>
        <end position="21"/>
    </location>
</feature>
<dbReference type="EMBL" id="JACASE010000002">
    <property type="protein sequence ID" value="KAF6497765.1"/>
    <property type="molecule type" value="Genomic_DNA"/>
</dbReference>
<name>A0A7J8JN81_ROUAE</name>
<dbReference type="AlphaFoldDB" id="A0A7J8JN81"/>
<gene>
    <name evidence="3" type="ORF">HJG63_017864</name>
</gene>
<keyword evidence="4" id="KW-1185">Reference proteome</keyword>
<keyword evidence="2" id="KW-0472">Membrane</keyword>
<dbReference type="Proteomes" id="UP000593571">
    <property type="component" value="Unassembled WGS sequence"/>
</dbReference>
<accession>A0A7J8JN81</accession>
<evidence type="ECO:0000313" key="3">
    <source>
        <dbReference type="EMBL" id="KAF6497765.1"/>
    </source>
</evidence>
<keyword evidence="2" id="KW-1133">Transmembrane helix</keyword>
<reference evidence="3 4" key="1">
    <citation type="journal article" date="2020" name="Nature">
        <title>Six reference-quality genomes reveal evolution of bat adaptations.</title>
        <authorList>
            <person name="Jebb D."/>
            <person name="Huang Z."/>
            <person name="Pippel M."/>
            <person name="Hughes G.M."/>
            <person name="Lavrichenko K."/>
            <person name="Devanna P."/>
            <person name="Winkler S."/>
            <person name="Jermiin L.S."/>
            <person name="Skirmuntt E.C."/>
            <person name="Katzourakis A."/>
            <person name="Burkitt-Gray L."/>
            <person name="Ray D.A."/>
            <person name="Sullivan K.A.M."/>
            <person name="Roscito J.G."/>
            <person name="Kirilenko B.M."/>
            <person name="Davalos L.M."/>
            <person name="Corthals A.P."/>
            <person name="Power M.L."/>
            <person name="Jones G."/>
            <person name="Ransome R.D."/>
            <person name="Dechmann D.K.N."/>
            <person name="Locatelli A.G."/>
            <person name="Puechmaille S.J."/>
            <person name="Fedrigo O."/>
            <person name="Jarvis E.D."/>
            <person name="Hiller M."/>
            <person name="Vernes S.C."/>
            <person name="Myers E.W."/>
            <person name="Teeling E.C."/>
        </authorList>
    </citation>
    <scope>NUCLEOTIDE SEQUENCE [LARGE SCALE GENOMIC DNA]</scope>
    <source>
        <strain evidence="3">MRouAeg1</strain>
        <tissue evidence="3">Muscle</tissue>
    </source>
</reference>
<evidence type="ECO:0000256" key="2">
    <source>
        <dbReference type="SAM" id="Phobius"/>
    </source>
</evidence>
<evidence type="ECO:0000256" key="1">
    <source>
        <dbReference type="SAM" id="MobiDB-lite"/>
    </source>
</evidence>
<feature type="compositionally biased region" description="Basic residues" evidence="1">
    <location>
        <begin position="1"/>
        <end position="10"/>
    </location>
</feature>
<feature type="transmembrane region" description="Helical" evidence="2">
    <location>
        <begin position="69"/>
        <end position="86"/>
    </location>
</feature>
<sequence>MVPPRRHRGAGRPGALSSSPPFRLRSAKFSGIALEDLRKALKVRLQMVCVFIMNRMNSQSSGFTQRRRMALGIVILLLVDVIWVASSELTSVCNLCLGMMLHYNISGNP</sequence>
<comment type="caution">
    <text evidence="3">The sequence shown here is derived from an EMBL/GenBank/DDBJ whole genome shotgun (WGS) entry which is preliminary data.</text>
</comment>